<comment type="pathway">
    <text evidence="4">Hormone biosynthesis.</text>
</comment>
<dbReference type="GO" id="GO:0004497">
    <property type="term" value="F:monooxygenase activity"/>
    <property type="evidence" value="ECO:0007669"/>
    <property type="project" value="UniProtKB-KW"/>
</dbReference>
<reference evidence="22 23" key="1">
    <citation type="submission" date="2018-06" db="EMBL/GenBank/DDBJ databases">
        <title>Genome analysis of cellulolytic fungus Trichoderma lentiforme CFAM-422.</title>
        <authorList>
            <person name="Steindorff A.S."/>
            <person name="Formighieri E.F."/>
            <person name="Midorikawa G.E.O."/>
            <person name="Tamietti M.S."/>
            <person name="Ramos E.Z."/>
            <person name="Silva A.S."/>
            <person name="Bon E.P.S."/>
            <person name="Mendes T.D."/>
            <person name="Damaso M.C.T."/>
            <person name="Favaro L.C.L."/>
        </authorList>
    </citation>
    <scope>NUCLEOTIDE SEQUENCE [LARGE SCALE GENOMIC DNA]</scope>
    <source>
        <strain evidence="22 23">CFAM-422</strain>
    </source>
</reference>
<feature type="transmembrane region" description="Helical" evidence="21">
    <location>
        <begin position="628"/>
        <end position="659"/>
    </location>
</feature>
<dbReference type="InterPro" id="IPR001128">
    <property type="entry name" value="Cyt_P450"/>
</dbReference>
<feature type="transmembrane region" description="Helical" evidence="21">
    <location>
        <begin position="665"/>
        <end position="686"/>
    </location>
</feature>
<evidence type="ECO:0000256" key="15">
    <source>
        <dbReference type="ARBA" id="ARBA00023136"/>
    </source>
</evidence>
<dbReference type="InterPro" id="IPR009580">
    <property type="entry name" value="GPI_biosynthesis_protein_Pig-F"/>
</dbReference>
<dbReference type="GO" id="GO:0016705">
    <property type="term" value="F:oxidoreductase activity, acting on paired donors, with incorporation or reduction of molecular oxygen"/>
    <property type="evidence" value="ECO:0007669"/>
    <property type="project" value="InterPro"/>
</dbReference>
<evidence type="ECO:0000313" key="23">
    <source>
        <dbReference type="Proteomes" id="UP000801864"/>
    </source>
</evidence>
<evidence type="ECO:0000256" key="19">
    <source>
        <dbReference type="PIRSR" id="PIRSR602401-1"/>
    </source>
</evidence>
<dbReference type="EMBL" id="QLNT01000006">
    <property type="protein sequence ID" value="KAF3073511.1"/>
    <property type="molecule type" value="Genomic_DNA"/>
</dbReference>
<dbReference type="GO" id="GO:0005789">
    <property type="term" value="C:endoplasmic reticulum membrane"/>
    <property type="evidence" value="ECO:0007669"/>
    <property type="project" value="UniProtKB-SubCell"/>
</dbReference>
<sequence>MEGIAGIPGSVLLLAGGLISFFVIGRIVTYARLRSFKGPFLSNFTNLPHRKALFQQRCQEWYGEICEKYGPIARIAPNVLITSDPDVWIHVNNKPGYKRSEWYYTACRIEYRRDNVFTQTDNKKHEARRKQMAPGYSGRENPDLEQSIDERLHEFIDLIRSKYVSTSGNVVPVDMARKVQFFTLDVISGVGLGKTFGMLQSDSDVENYLQSSEEGLHIANFGLAFSLSWITQARLLGKFIAPSPEDSKGFGRMMATCFRYVNERVANPTDKRSDMLASFIRHGISGDELRSEALEQIVAGSDTTATGIRCTLLHIITNPRVYAKLQKEIDEAIRDGKAPQDDLITHTQAKQLPYLQATIREAMRVWPPVANVFSRDIPPEGDTVKVKGEDVFLPGGACIGYSALAMHHSTEIYGPDAKAFRPERWFEEDKDKLALMLRTNELIFGHGKFQCLGKAVAQIEIGKVVFEIFRNFDMALINPTKPWVALNSLGLFTISDMWVQVMERHASNSKNHRNALVDTITMSSALAKVPPAPATDSRPKATVAAVPTFDNALSKGIAFGRVAVLLGLLAAQFNDLVAEPVLTLQSALPVVAVVQVAYAVLCLPAAGSQQAKAAKKARPGEKKKPEQAGTSSVVTAFLALVLSTIATPVIHALFILFGAPFLDHITHTFLCAAHFSLLGIFPVIYARGVDSQALIAVAGLSAPLDETLGGLLGAVLGAWLGAVPIPLDWDREWQKWPVTIVCGMYAGSCLGSWLSGVVFFGKRLGGTASAAKDE</sequence>
<keyword evidence="13" id="KW-0843">Virulence</keyword>
<dbReference type="Pfam" id="PF06699">
    <property type="entry name" value="PIG-F"/>
    <property type="match status" value="1"/>
</dbReference>
<evidence type="ECO:0000256" key="1">
    <source>
        <dbReference type="ARBA" id="ARBA00001971"/>
    </source>
</evidence>
<dbReference type="PANTHER" id="PTHR24305">
    <property type="entry name" value="CYTOCHROME P450"/>
    <property type="match status" value="1"/>
</dbReference>
<keyword evidence="10" id="KW-0256">Endoplasmic reticulum</keyword>
<keyword evidence="14" id="KW-0503">Monooxygenase</keyword>
<feature type="transmembrane region" description="Helical" evidence="21">
    <location>
        <begin position="738"/>
        <end position="760"/>
    </location>
</feature>
<evidence type="ECO:0000256" key="6">
    <source>
        <dbReference type="ARBA" id="ARBA00022502"/>
    </source>
</evidence>
<gene>
    <name evidence="22" type="ORF">CFAM422_004175</name>
</gene>
<evidence type="ECO:0000256" key="12">
    <source>
        <dbReference type="ARBA" id="ARBA00023004"/>
    </source>
</evidence>
<evidence type="ECO:0000313" key="22">
    <source>
        <dbReference type="EMBL" id="KAF3073511.1"/>
    </source>
</evidence>
<feature type="region of interest" description="Disordered" evidence="20">
    <location>
        <begin position="120"/>
        <end position="143"/>
    </location>
</feature>
<evidence type="ECO:0000256" key="20">
    <source>
        <dbReference type="SAM" id="MobiDB-lite"/>
    </source>
</evidence>
<keyword evidence="9 19" id="KW-0479">Metal-binding</keyword>
<evidence type="ECO:0000256" key="21">
    <source>
        <dbReference type="SAM" id="Phobius"/>
    </source>
</evidence>
<dbReference type="GO" id="GO:0006506">
    <property type="term" value="P:GPI anchor biosynthetic process"/>
    <property type="evidence" value="ECO:0007669"/>
    <property type="project" value="UniProtKB-KW"/>
</dbReference>
<feature type="transmembrane region" description="Helical" evidence="21">
    <location>
        <begin position="586"/>
        <end position="607"/>
    </location>
</feature>
<dbReference type="GO" id="GO:0005506">
    <property type="term" value="F:iron ion binding"/>
    <property type="evidence" value="ECO:0007669"/>
    <property type="project" value="InterPro"/>
</dbReference>
<feature type="binding site" description="axial binding residue" evidence="19">
    <location>
        <position position="451"/>
    </location>
    <ligand>
        <name>heme</name>
        <dbReference type="ChEBI" id="CHEBI:30413"/>
    </ligand>
    <ligandPart>
        <name>Fe</name>
        <dbReference type="ChEBI" id="CHEBI:18248"/>
    </ligandPart>
</feature>
<dbReference type="Pfam" id="PF00067">
    <property type="entry name" value="p450"/>
    <property type="match status" value="1"/>
</dbReference>
<dbReference type="FunFam" id="1.10.630.10:FF:000076">
    <property type="entry name" value="Cytochrome P450 monooxygenase"/>
    <property type="match status" value="1"/>
</dbReference>
<name>A0A9P4XI25_9HYPO</name>
<keyword evidence="15 21" id="KW-0472">Membrane</keyword>
<dbReference type="InterPro" id="IPR036396">
    <property type="entry name" value="Cyt_P450_sf"/>
</dbReference>
<evidence type="ECO:0000256" key="17">
    <source>
        <dbReference type="ARBA" id="ARBA00068222"/>
    </source>
</evidence>
<accession>A0A9P4XI25</accession>
<evidence type="ECO:0000256" key="5">
    <source>
        <dbReference type="ARBA" id="ARBA00010617"/>
    </source>
</evidence>
<dbReference type="GO" id="GO:0020037">
    <property type="term" value="F:heme binding"/>
    <property type="evidence" value="ECO:0007669"/>
    <property type="project" value="InterPro"/>
</dbReference>
<keyword evidence="7 19" id="KW-0349">Heme</keyword>
<protein>
    <recommendedName>
        <fullName evidence="17">Cytochrome P450 monooxygenase ABA1</fullName>
    </recommendedName>
    <alternativeName>
        <fullName evidence="18">Abscisic acid biosynthesis protein 1</fullName>
    </alternativeName>
    <alternativeName>
        <fullName evidence="16">Cytochrome P450 monooxygenase aba1</fullName>
    </alternativeName>
</protein>
<proteinExistence type="inferred from homology"/>
<evidence type="ECO:0000256" key="8">
    <source>
        <dbReference type="ARBA" id="ARBA00022692"/>
    </source>
</evidence>
<dbReference type="AlphaFoldDB" id="A0A9P4XI25"/>
<dbReference type="SUPFAM" id="SSF48264">
    <property type="entry name" value="Cytochrome P450"/>
    <property type="match status" value="1"/>
</dbReference>
<evidence type="ECO:0000256" key="11">
    <source>
        <dbReference type="ARBA" id="ARBA00022989"/>
    </source>
</evidence>
<evidence type="ECO:0000256" key="14">
    <source>
        <dbReference type="ARBA" id="ARBA00023033"/>
    </source>
</evidence>
<evidence type="ECO:0000256" key="13">
    <source>
        <dbReference type="ARBA" id="ARBA00023026"/>
    </source>
</evidence>
<comment type="similarity">
    <text evidence="5">Belongs to the cytochrome P450 family.</text>
</comment>
<evidence type="ECO:0000256" key="10">
    <source>
        <dbReference type="ARBA" id="ARBA00022824"/>
    </source>
</evidence>
<dbReference type="PANTHER" id="PTHR24305:SF168">
    <property type="entry name" value="P450, PUTATIVE (EUROFUNG)-RELATED"/>
    <property type="match status" value="1"/>
</dbReference>
<keyword evidence="23" id="KW-1185">Reference proteome</keyword>
<keyword evidence="6" id="KW-0337">GPI-anchor biosynthesis</keyword>
<dbReference type="InterPro" id="IPR050121">
    <property type="entry name" value="Cytochrome_P450_monoxygenase"/>
</dbReference>
<keyword evidence="11 21" id="KW-1133">Transmembrane helix</keyword>
<evidence type="ECO:0000256" key="4">
    <source>
        <dbReference type="ARBA" id="ARBA00004972"/>
    </source>
</evidence>
<dbReference type="CDD" id="cd11060">
    <property type="entry name" value="CYP57A1-like"/>
    <property type="match status" value="1"/>
</dbReference>
<dbReference type="InterPro" id="IPR002401">
    <property type="entry name" value="Cyt_P450_E_grp-I"/>
</dbReference>
<comment type="pathway">
    <text evidence="3">Glycolipid biosynthesis; glycosylphosphatidylinositol-anchor biosynthesis.</text>
</comment>
<keyword evidence="8 21" id="KW-0812">Transmembrane</keyword>
<evidence type="ECO:0000256" key="18">
    <source>
        <dbReference type="ARBA" id="ARBA00079990"/>
    </source>
</evidence>
<dbReference type="Proteomes" id="UP000801864">
    <property type="component" value="Unassembled WGS sequence"/>
</dbReference>
<evidence type="ECO:0000256" key="3">
    <source>
        <dbReference type="ARBA" id="ARBA00004687"/>
    </source>
</evidence>
<comment type="cofactor">
    <cofactor evidence="1 19">
        <name>heme</name>
        <dbReference type="ChEBI" id="CHEBI:30413"/>
    </cofactor>
</comment>
<evidence type="ECO:0000256" key="7">
    <source>
        <dbReference type="ARBA" id="ARBA00022617"/>
    </source>
</evidence>
<evidence type="ECO:0000256" key="9">
    <source>
        <dbReference type="ARBA" id="ARBA00022723"/>
    </source>
</evidence>
<organism evidence="22 23">
    <name type="scientific">Trichoderma lentiforme</name>
    <dbReference type="NCBI Taxonomy" id="1567552"/>
    <lineage>
        <taxon>Eukaryota</taxon>
        <taxon>Fungi</taxon>
        <taxon>Dikarya</taxon>
        <taxon>Ascomycota</taxon>
        <taxon>Pezizomycotina</taxon>
        <taxon>Sordariomycetes</taxon>
        <taxon>Hypocreomycetidae</taxon>
        <taxon>Hypocreales</taxon>
        <taxon>Hypocreaceae</taxon>
        <taxon>Trichoderma</taxon>
    </lineage>
</organism>
<evidence type="ECO:0000256" key="2">
    <source>
        <dbReference type="ARBA" id="ARBA00004477"/>
    </source>
</evidence>
<keyword evidence="12 19" id="KW-0408">Iron</keyword>
<comment type="subcellular location">
    <subcellularLocation>
        <location evidence="2">Endoplasmic reticulum membrane</location>
        <topology evidence="2">Multi-pass membrane protein</topology>
    </subcellularLocation>
</comment>
<feature type="transmembrane region" description="Helical" evidence="21">
    <location>
        <begin position="6"/>
        <end position="28"/>
    </location>
</feature>
<dbReference type="PRINTS" id="PR00385">
    <property type="entry name" value="P450"/>
</dbReference>
<evidence type="ECO:0000256" key="16">
    <source>
        <dbReference type="ARBA" id="ARBA00067672"/>
    </source>
</evidence>
<comment type="caution">
    <text evidence="22">The sequence shown here is derived from an EMBL/GenBank/DDBJ whole genome shotgun (WGS) entry which is preliminary data.</text>
</comment>
<keyword evidence="14" id="KW-0560">Oxidoreductase</keyword>
<feature type="transmembrane region" description="Helical" evidence="21">
    <location>
        <begin position="707"/>
        <end position="726"/>
    </location>
</feature>
<dbReference type="PRINTS" id="PR00463">
    <property type="entry name" value="EP450I"/>
</dbReference>
<dbReference type="Gene3D" id="1.10.630.10">
    <property type="entry name" value="Cytochrome P450"/>
    <property type="match status" value="1"/>
</dbReference>